<reference evidence="1" key="1">
    <citation type="submission" date="2021-06" db="EMBL/GenBank/DDBJ databases">
        <authorList>
            <person name="Kallberg Y."/>
            <person name="Tangrot J."/>
            <person name="Rosling A."/>
        </authorList>
    </citation>
    <scope>NUCLEOTIDE SEQUENCE</scope>
    <source>
        <strain evidence="1">28 12/20/2015</strain>
    </source>
</reference>
<accession>A0ACA9LUX1</accession>
<comment type="caution">
    <text evidence="1">The sequence shown here is derived from an EMBL/GenBank/DDBJ whole genome shotgun (WGS) entry which is preliminary data.</text>
</comment>
<name>A0ACA9LUX1_9GLOM</name>
<evidence type="ECO:0000313" key="2">
    <source>
        <dbReference type="Proteomes" id="UP000789366"/>
    </source>
</evidence>
<evidence type="ECO:0000313" key="1">
    <source>
        <dbReference type="EMBL" id="CAG8545817.1"/>
    </source>
</evidence>
<organism evidence="1 2">
    <name type="scientific">Cetraspora pellucida</name>
    <dbReference type="NCBI Taxonomy" id="1433469"/>
    <lineage>
        <taxon>Eukaryota</taxon>
        <taxon>Fungi</taxon>
        <taxon>Fungi incertae sedis</taxon>
        <taxon>Mucoromycota</taxon>
        <taxon>Glomeromycotina</taxon>
        <taxon>Glomeromycetes</taxon>
        <taxon>Diversisporales</taxon>
        <taxon>Gigasporaceae</taxon>
        <taxon>Cetraspora</taxon>
    </lineage>
</organism>
<keyword evidence="2" id="KW-1185">Reference proteome</keyword>
<dbReference type="Proteomes" id="UP000789366">
    <property type="component" value="Unassembled WGS sequence"/>
</dbReference>
<protein>
    <submittedName>
        <fullName evidence="1">14069_t:CDS:1</fullName>
    </submittedName>
</protein>
<sequence>MEICCLRSDIQITKCVFNLNNTSIEYDNCTKYIQRSRVRDNIYCYLFENNHTDFFGNPDLNVTGPWKSRKLRRFICKLKSQMTAFTGIQNMSTMAYFTKHTIQSILPHDTSAIFGVAPNYHNVSYINVISKNFPMHPNDNVSVGIFDGHFNVAPGSFIHDVQSEKLSHTVIIALGVLGGGFGLMSGIYILLFGQPRNNPWGLMHLIMKPKIESDGYRNIDLSNMPFVSKTNSIIEDHIPTEKKVIRLENRILALEKILEDYVINPYALKFLKLTPEEHDKN</sequence>
<dbReference type="EMBL" id="CAJVPW010004833">
    <property type="protein sequence ID" value="CAG8545817.1"/>
    <property type="molecule type" value="Genomic_DNA"/>
</dbReference>
<gene>
    <name evidence="1" type="ORF">SPELUC_LOCUS4997</name>
</gene>
<proteinExistence type="predicted"/>